<accession>A0A151NNB1</accession>
<gene>
    <name evidence="1" type="ORF">Y1Q_0015536</name>
</gene>
<evidence type="ECO:0000313" key="1">
    <source>
        <dbReference type="EMBL" id="KYO38263.1"/>
    </source>
</evidence>
<keyword evidence="2" id="KW-1185">Reference proteome</keyword>
<dbReference type="EMBL" id="AKHW03002524">
    <property type="protein sequence ID" value="KYO38263.1"/>
    <property type="molecule type" value="Genomic_DNA"/>
</dbReference>
<comment type="caution">
    <text evidence="1">The sequence shown here is derived from an EMBL/GenBank/DDBJ whole genome shotgun (WGS) entry which is preliminary data.</text>
</comment>
<evidence type="ECO:0000313" key="2">
    <source>
        <dbReference type="Proteomes" id="UP000050525"/>
    </source>
</evidence>
<proteinExistence type="predicted"/>
<organism evidence="1 2">
    <name type="scientific">Alligator mississippiensis</name>
    <name type="common">American alligator</name>
    <dbReference type="NCBI Taxonomy" id="8496"/>
    <lineage>
        <taxon>Eukaryota</taxon>
        <taxon>Metazoa</taxon>
        <taxon>Chordata</taxon>
        <taxon>Craniata</taxon>
        <taxon>Vertebrata</taxon>
        <taxon>Euteleostomi</taxon>
        <taxon>Archelosauria</taxon>
        <taxon>Archosauria</taxon>
        <taxon>Crocodylia</taxon>
        <taxon>Alligatoridae</taxon>
        <taxon>Alligatorinae</taxon>
        <taxon>Alligator</taxon>
    </lineage>
</organism>
<name>A0A151NNB1_ALLMI</name>
<protein>
    <submittedName>
        <fullName evidence="1">Uncharacterized protein</fullName>
    </submittedName>
</protein>
<reference evidence="1 2" key="1">
    <citation type="journal article" date="2012" name="Genome Biol.">
        <title>Sequencing three crocodilian genomes to illuminate the evolution of archosaurs and amniotes.</title>
        <authorList>
            <person name="St John J.A."/>
            <person name="Braun E.L."/>
            <person name="Isberg S.R."/>
            <person name="Miles L.G."/>
            <person name="Chong A.Y."/>
            <person name="Gongora J."/>
            <person name="Dalzell P."/>
            <person name="Moran C."/>
            <person name="Bed'hom B."/>
            <person name="Abzhanov A."/>
            <person name="Burgess S.C."/>
            <person name="Cooksey A.M."/>
            <person name="Castoe T.A."/>
            <person name="Crawford N.G."/>
            <person name="Densmore L.D."/>
            <person name="Drew J.C."/>
            <person name="Edwards S.V."/>
            <person name="Faircloth B.C."/>
            <person name="Fujita M.K."/>
            <person name="Greenwold M.J."/>
            <person name="Hoffmann F.G."/>
            <person name="Howard J.M."/>
            <person name="Iguchi T."/>
            <person name="Janes D.E."/>
            <person name="Khan S.Y."/>
            <person name="Kohno S."/>
            <person name="de Koning A.J."/>
            <person name="Lance S.L."/>
            <person name="McCarthy F.M."/>
            <person name="McCormack J.E."/>
            <person name="Merchant M.E."/>
            <person name="Peterson D.G."/>
            <person name="Pollock D.D."/>
            <person name="Pourmand N."/>
            <person name="Raney B.J."/>
            <person name="Roessler K.A."/>
            <person name="Sanford J.R."/>
            <person name="Sawyer R.H."/>
            <person name="Schmidt C.J."/>
            <person name="Triplett E.W."/>
            <person name="Tuberville T.D."/>
            <person name="Venegas-Anaya M."/>
            <person name="Howard J.T."/>
            <person name="Jarvis E.D."/>
            <person name="Guillette L.J.Jr."/>
            <person name="Glenn T.C."/>
            <person name="Green R.E."/>
            <person name="Ray D.A."/>
        </authorList>
    </citation>
    <scope>NUCLEOTIDE SEQUENCE [LARGE SCALE GENOMIC DNA]</scope>
    <source>
        <strain evidence="1">KSC_2009_1</strain>
    </source>
</reference>
<dbReference type="Proteomes" id="UP000050525">
    <property type="component" value="Unassembled WGS sequence"/>
</dbReference>
<dbReference type="AlphaFoldDB" id="A0A151NNB1"/>
<sequence>MGPSRGGSTAPRCLGLSPELLNHKLDRSHQETLSQETLPILQGQHKQLAVSEENGKGVFSVSAGKEMRFIVVSWKSGDGIYYPSTISVQDCSLCHFSRIQEYTRLNTGLLKRKLVTDESTSPGQMRPEVIKGGGKGGNTMPFEVFSTNQSTSYEIAYSAIPE</sequence>